<dbReference type="EMBL" id="CP034235">
    <property type="protein sequence ID" value="QGQ93789.1"/>
    <property type="molecule type" value="Genomic_DNA"/>
</dbReference>
<name>A0A6B8RBH7_9BACL</name>
<evidence type="ECO:0000313" key="3">
    <source>
        <dbReference type="Proteomes" id="UP000426246"/>
    </source>
</evidence>
<feature type="domain" description="Protein CR006 P-loop" evidence="1">
    <location>
        <begin position="11"/>
        <end position="711"/>
    </location>
</feature>
<keyword evidence="3" id="KW-1185">Reference proteome</keyword>
<dbReference type="RefSeq" id="WP_155698787.1">
    <property type="nucleotide sequence ID" value="NZ_CP034235.1"/>
</dbReference>
<dbReference type="InterPro" id="IPR027417">
    <property type="entry name" value="P-loop_NTPase"/>
</dbReference>
<dbReference type="Pfam" id="PF13166">
    <property type="entry name" value="AAA_13"/>
    <property type="match status" value="1"/>
</dbReference>
<dbReference type="OrthoDB" id="9795565at2"/>
<dbReference type="KEGG" id="ppsc:EHS13_02150"/>
<dbReference type="InterPro" id="IPR026866">
    <property type="entry name" value="CR006_AAA"/>
</dbReference>
<proteinExistence type="predicted"/>
<evidence type="ECO:0000313" key="2">
    <source>
        <dbReference type="EMBL" id="QGQ93789.1"/>
    </source>
</evidence>
<dbReference type="Proteomes" id="UP000426246">
    <property type="component" value="Chromosome"/>
</dbReference>
<protein>
    <recommendedName>
        <fullName evidence="1">Protein CR006 P-loop domain-containing protein</fullName>
    </recommendedName>
</protein>
<gene>
    <name evidence="2" type="ORF">EHS13_02150</name>
</gene>
<accession>A0A6B8RBH7</accession>
<reference evidence="3" key="1">
    <citation type="submission" date="2018-11" db="EMBL/GenBank/DDBJ databases">
        <title>Complete genome sequence of Paenibacillus sp. ML311-T8.</title>
        <authorList>
            <person name="Nam Y.-D."/>
            <person name="Kang J."/>
            <person name="Chung W.-H."/>
            <person name="Park Y.S."/>
        </authorList>
    </citation>
    <scope>NUCLEOTIDE SEQUENCE [LARGE SCALE GENOMIC DNA]</scope>
    <source>
        <strain evidence="3">ML311-T8</strain>
    </source>
</reference>
<dbReference type="AlphaFoldDB" id="A0A6B8RBH7"/>
<sequence>MIEKIKINNRASYDQVGIVLDQLKQVNFIYGTNGTGKTTLSNSIKNSEEFPDCKITWNRDIAIKKLVYNKEFVEENFHQKNNIKGIFTLGKESLDIQEKITSKASEITKLNDEMLKLKDNFIQKSIERNENEAEYEEKCWILKIKYDSDLEEAFKGYRAGKNKFKDKCKLESINADTSMIFEELKSLSSKIFRGTKQRIHTINYIEFKGTSTVINNPILNNRIIGQEDIDIANLITKLNISDWVKQGHIHMQMTEGICPFCQQNLNEVFKVKLDQYFNDSYNEQLKELEGFNYKYVTMVDEILNQIENVLKLENEFIHNENIITQKIIIFTKHESNKILIMKKMKEPSCSVTLEAIGEELQKISECINQANKNISNHNAIIDNFNFEKDKLITSIWTFIAAENKEDHKIYVEKDYRFEKAISGITSTINVKNAKILELILEVEELESQITSVTPSINGMNKLLQSFSFTNFKFLETSERGSYSIVRQDGEDAKQTLSEGEKTFVTFLYFIHLLNGSNDKSRITENKIVVIDDPISSLDSNILFIVSNLIRKIIEDIRTQKGTIQQVFILTHNIYFHKEVTFNKGKGSNKLKDETFWILRKNNNISEIQGFDCNPIKTSYELLWQEIQFAQERSSNTVQNLIRRIIENYFKIFGNYSEDDIINKFQDEEQIICRALLSWINDGSHFTNDDLYIECNNDTVIKYLSIFERIFEVTGHHAHFKMMMGIEDVA</sequence>
<evidence type="ECO:0000259" key="1">
    <source>
        <dbReference type="Pfam" id="PF13166"/>
    </source>
</evidence>
<dbReference type="SUPFAM" id="SSF52540">
    <property type="entry name" value="P-loop containing nucleoside triphosphate hydrolases"/>
    <property type="match status" value="1"/>
</dbReference>
<organism evidence="2 3">
    <name type="scientific">Paenibacillus psychroresistens</name>
    <dbReference type="NCBI Taxonomy" id="1778678"/>
    <lineage>
        <taxon>Bacteria</taxon>
        <taxon>Bacillati</taxon>
        <taxon>Bacillota</taxon>
        <taxon>Bacilli</taxon>
        <taxon>Bacillales</taxon>
        <taxon>Paenibacillaceae</taxon>
        <taxon>Paenibacillus</taxon>
    </lineage>
</organism>
<dbReference type="Gene3D" id="3.40.50.300">
    <property type="entry name" value="P-loop containing nucleotide triphosphate hydrolases"/>
    <property type="match status" value="2"/>
</dbReference>